<dbReference type="Proteomes" id="UP001162501">
    <property type="component" value="Chromosome 4"/>
</dbReference>
<reference evidence="1" key="2">
    <citation type="submission" date="2025-03" db="EMBL/GenBank/DDBJ databases">
        <authorList>
            <consortium name="ELIXIR-Norway"/>
            <consortium name="Elixir Norway"/>
        </authorList>
    </citation>
    <scope>NUCLEOTIDE SEQUENCE</scope>
</reference>
<gene>
    <name evidence="1" type="ORF">MRATA1EN22A_LOCUS23662</name>
</gene>
<organism evidence="1 2">
    <name type="scientific">Rangifer tarandus platyrhynchus</name>
    <name type="common">Svalbard reindeer</name>
    <dbReference type="NCBI Taxonomy" id="3082113"/>
    <lineage>
        <taxon>Eukaryota</taxon>
        <taxon>Metazoa</taxon>
        <taxon>Chordata</taxon>
        <taxon>Craniata</taxon>
        <taxon>Vertebrata</taxon>
        <taxon>Euteleostomi</taxon>
        <taxon>Mammalia</taxon>
        <taxon>Eutheria</taxon>
        <taxon>Laurasiatheria</taxon>
        <taxon>Artiodactyla</taxon>
        <taxon>Ruminantia</taxon>
        <taxon>Pecora</taxon>
        <taxon>Cervidae</taxon>
        <taxon>Odocoileinae</taxon>
        <taxon>Rangifer</taxon>
    </lineage>
</organism>
<dbReference type="EMBL" id="OX596088">
    <property type="protein sequence ID" value="CAN0517766.1"/>
    <property type="molecule type" value="Genomic_DNA"/>
</dbReference>
<evidence type="ECO:0000313" key="1">
    <source>
        <dbReference type="EMBL" id="CAN0517766.1"/>
    </source>
</evidence>
<protein>
    <submittedName>
        <fullName evidence="1">Uncharacterized protein</fullName>
    </submittedName>
</protein>
<evidence type="ECO:0000313" key="2">
    <source>
        <dbReference type="Proteomes" id="UP001162501"/>
    </source>
</evidence>
<proteinExistence type="predicted"/>
<name>A0AC59ZYK2_RANTA</name>
<sequence>MQTAPGEEPTTCQWMVSWEDTRGFPGGSNGKESACNAGDRGSIPGLGGSPGGGHGDPPQCSRLENPRGQRRLAGYSPWGHRVGHHRVSKHTWPTVTALFLSKRGLC</sequence>
<reference evidence="1" key="1">
    <citation type="submission" date="2023-05" db="EMBL/GenBank/DDBJ databases">
        <authorList>
            <consortium name="ELIXIR-Norway"/>
        </authorList>
    </citation>
    <scope>NUCLEOTIDE SEQUENCE</scope>
</reference>
<accession>A0AC59ZYK2</accession>